<dbReference type="EMBL" id="LGVV01000012">
    <property type="protein sequence ID" value="KNX42131.1"/>
    <property type="molecule type" value="Genomic_DNA"/>
</dbReference>
<dbReference type="Gene3D" id="3.40.50.300">
    <property type="entry name" value="P-loop containing nucleotide triphosphate hydrolases"/>
    <property type="match status" value="1"/>
</dbReference>
<comment type="caution">
    <text evidence="4">The sequence shown here is derived from an EMBL/GenBank/DDBJ whole genome shotgun (WGS) entry which is preliminary data.</text>
</comment>
<evidence type="ECO:0000313" key="5">
    <source>
        <dbReference type="Proteomes" id="UP000037046"/>
    </source>
</evidence>
<dbReference type="SUPFAM" id="SSF52540">
    <property type="entry name" value="P-loop containing nucleoside triphosphate hydrolases"/>
    <property type="match status" value="1"/>
</dbReference>
<dbReference type="STRING" id="74031.SAMN04488077_11347"/>
<dbReference type="GO" id="GO:0008146">
    <property type="term" value="F:sulfotransferase activity"/>
    <property type="evidence" value="ECO:0007669"/>
    <property type="project" value="InterPro"/>
</dbReference>
<evidence type="ECO:0000313" key="4">
    <source>
        <dbReference type="EMBL" id="KNX42131.1"/>
    </source>
</evidence>
<name>A0A0L6CWJ3_9RHOB</name>
<accession>A0A0L6CWJ3</accession>
<feature type="domain" description="Sulfotransferase" evidence="3">
    <location>
        <begin position="6"/>
        <end position="273"/>
    </location>
</feature>
<dbReference type="RefSeq" id="WP_050662245.1">
    <property type="nucleotide sequence ID" value="NZ_CP118494.1"/>
</dbReference>
<proteinExistence type="inferred from homology"/>
<dbReference type="AlphaFoldDB" id="A0A0L6CWJ3"/>
<evidence type="ECO:0000256" key="1">
    <source>
        <dbReference type="ARBA" id="ARBA00005771"/>
    </source>
</evidence>
<keyword evidence="5" id="KW-1185">Reference proteome</keyword>
<keyword evidence="2 4" id="KW-0808">Transferase</keyword>
<dbReference type="OrthoDB" id="9804504at2"/>
<protein>
    <submittedName>
        <fullName evidence="4">Sulfotransferase domain protein</fullName>
    </submittedName>
</protein>
<comment type="similarity">
    <text evidence="1">Belongs to the sulfotransferase 1 family.</text>
</comment>
<sequence length="277" mass="31806">MKKSIVWMASYPKSGNTWTRIFLANYIANATEPVSINQSYHVALGDSITKMYRMVAQSPIDPANIEDMLNLRPLVLRGIVANNADINLVKTHNARVVARDVPLIPDELTRSAIYILRNPLDMVLSYARHYGMSHEEAVYTVSHPDNANPPDAETVTQFMRSWSDHVRSWTTGKSPYPVLVLRYEDMLADPKTCFTKVVEHLGMPVDEARLDRAILFSSFKELSEQEKKQGFIEKSEESERFFAKGQQGQWKTDLEPRLVKKMKHTHRKVMKQHGYLE</sequence>
<dbReference type="PANTHER" id="PTHR11783">
    <property type="entry name" value="SULFOTRANSFERASE SULT"/>
    <property type="match status" value="1"/>
</dbReference>
<dbReference type="PATRIC" id="fig|74031.6.peg.1363"/>
<evidence type="ECO:0000256" key="2">
    <source>
        <dbReference type="ARBA" id="ARBA00022679"/>
    </source>
</evidence>
<organism evidence="4 5">
    <name type="scientific">Roseovarius tolerans</name>
    <dbReference type="NCBI Taxonomy" id="74031"/>
    <lineage>
        <taxon>Bacteria</taxon>
        <taxon>Pseudomonadati</taxon>
        <taxon>Pseudomonadota</taxon>
        <taxon>Alphaproteobacteria</taxon>
        <taxon>Rhodobacterales</taxon>
        <taxon>Roseobacteraceae</taxon>
        <taxon>Roseovarius</taxon>
    </lineage>
</organism>
<dbReference type="Proteomes" id="UP000037046">
    <property type="component" value="Unassembled WGS sequence"/>
</dbReference>
<dbReference type="InterPro" id="IPR000863">
    <property type="entry name" value="Sulfotransferase_dom"/>
</dbReference>
<evidence type="ECO:0000259" key="3">
    <source>
        <dbReference type="Pfam" id="PF00685"/>
    </source>
</evidence>
<reference evidence="5" key="1">
    <citation type="submission" date="2015-07" db="EMBL/GenBank/DDBJ databases">
        <title>Draft Genome Sequence of Roseovarius tolerans EL-164, a producer of N-Acylated Alanine Methyl Esters (NAMEs).</title>
        <authorList>
            <person name="Voget S."/>
            <person name="Bruns H."/>
            <person name="Wagner-Doebler I."/>
            <person name="Schulz S."/>
            <person name="Daniel R."/>
        </authorList>
    </citation>
    <scope>NUCLEOTIDE SEQUENCE [LARGE SCALE GENOMIC DNA]</scope>
    <source>
        <strain evidence="5">EL-164</strain>
    </source>
</reference>
<dbReference type="Pfam" id="PF00685">
    <property type="entry name" value="Sulfotransfer_1"/>
    <property type="match status" value="1"/>
</dbReference>
<dbReference type="InterPro" id="IPR027417">
    <property type="entry name" value="P-loop_NTPase"/>
</dbReference>
<gene>
    <name evidence="4" type="ORF">ROTO_13340</name>
</gene>